<dbReference type="EMBL" id="FNON01000001">
    <property type="protein sequence ID" value="SDW44191.1"/>
    <property type="molecule type" value="Genomic_DNA"/>
</dbReference>
<sequence length="371" mass="38977">MLLSVVRREKRRRWALVAAVAVTLIAVPAAVKAVAPSSAQADAGRLRTLILRSAPQPYQGYAESVGSMALPELPNSGNLTSLLNGKTRLRVWYASPEESRVSVLTAAGEQDIYRTIGNAYSWDYETNLLTQLVGEPPIRTPRAGDLLPPELARRLLGAVPQDPVTPLPSRRIAGIAAPGLRLIPADPATTLGQIDVWADQITGLPLAVEVTARGQNSPVLTTAFAELRQTRPLLDFPARLPGSGYSVTNAPDIAYDLGALAQVQLPGKIAGRELRTGAENSQGAGVYGSGLAAFVVVAVPRDLGAAISDAAARAGSAPVQLNTGNGQALQISPASLLIVRSTKTRRWFLLAGTVTPGLLHLAATELSGLPR</sequence>
<dbReference type="AlphaFoldDB" id="A0A1H2TJW4"/>
<reference evidence="1 2" key="1">
    <citation type="submission" date="2016-10" db="EMBL/GenBank/DDBJ databases">
        <authorList>
            <person name="de Groot N.N."/>
        </authorList>
    </citation>
    <scope>NUCLEOTIDE SEQUENCE [LARGE SCALE GENOMIC DNA]</scope>
    <source>
        <strain evidence="1 2">CPCC 202699</strain>
    </source>
</reference>
<organism evidence="1 2">
    <name type="scientific">Amycolatopsis xylanica</name>
    <dbReference type="NCBI Taxonomy" id="589385"/>
    <lineage>
        <taxon>Bacteria</taxon>
        <taxon>Bacillati</taxon>
        <taxon>Actinomycetota</taxon>
        <taxon>Actinomycetes</taxon>
        <taxon>Pseudonocardiales</taxon>
        <taxon>Pseudonocardiaceae</taxon>
        <taxon>Amycolatopsis</taxon>
    </lineage>
</organism>
<evidence type="ECO:0000313" key="2">
    <source>
        <dbReference type="Proteomes" id="UP000199515"/>
    </source>
</evidence>
<dbReference type="Gene3D" id="2.50.20.10">
    <property type="entry name" value="Lipoprotein localisation LolA/LolB/LppX"/>
    <property type="match status" value="1"/>
</dbReference>
<proteinExistence type="predicted"/>
<gene>
    <name evidence="1" type="ORF">SAMN05421504_101588</name>
</gene>
<accession>A0A1H2TJW4</accession>
<protein>
    <recommendedName>
        <fullName evidence="3">Sigma E regulatory protein, MucB/RseB</fullName>
    </recommendedName>
</protein>
<evidence type="ECO:0008006" key="3">
    <source>
        <dbReference type="Google" id="ProtNLM"/>
    </source>
</evidence>
<keyword evidence="2" id="KW-1185">Reference proteome</keyword>
<dbReference type="Proteomes" id="UP000199515">
    <property type="component" value="Unassembled WGS sequence"/>
</dbReference>
<name>A0A1H2TJW4_9PSEU</name>
<dbReference type="STRING" id="589385.SAMN05421504_101588"/>
<evidence type="ECO:0000313" key="1">
    <source>
        <dbReference type="EMBL" id="SDW44191.1"/>
    </source>
</evidence>
<dbReference type="OrthoDB" id="4860341at2"/>
<dbReference type="RefSeq" id="WP_091286212.1">
    <property type="nucleotide sequence ID" value="NZ_FNON01000001.1"/>
</dbReference>